<reference evidence="1" key="3">
    <citation type="submission" date="2025-09" db="UniProtKB">
        <authorList>
            <consortium name="Ensembl"/>
        </authorList>
    </citation>
    <scope>IDENTIFICATION</scope>
</reference>
<accession>A0A8C3DNV2</accession>
<reference evidence="1" key="2">
    <citation type="submission" date="2025-08" db="UniProtKB">
        <authorList>
            <consortium name="Ensembl"/>
        </authorList>
    </citation>
    <scope>IDENTIFICATION</scope>
</reference>
<proteinExistence type="predicted"/>
<reference evidence="2" key="1">
    <citation type="submission" date="2019-10" db="EMBL/GenBank/DDBJ databases">
        <title>Corvus moneduloides (New Caledonian crow) genome, bCorMon1, primary haplotype.</title>
        <authorList>
            <person name="Rutz C."/>
            <person name="Fungtammasan C."/>
            <person name="Mountcastle J."/>
            <person name="Formenti G."/>
            <person name="Chow W."/>
            <person name="Howe K."/>
            <person name="Steele M.P."/>
            <person name="Fernandes J."/>
            <person name="Gilbert M.T.P."/>
            <person name="Fedrigo O."/>
            <person name="Jarvis E.D."/>
            <person name="Gemmell N."/>
        </authorList>
    </citation>
    <scope>NUCLEOTIDE SEQUENCE [LARGE SCALE GENOMIC DNA]</scope>
</reference>
<evidence type="ECO:0000313" key="2">
    <source>
        <dbReference type="Proteomes" id="UP000694553"/>
    </source>
</evidence>
<dbReference type="Proteomes" id="UP000694553">
    <property type="component" value="Unassembled WGS sequence"/>
</dbReference>
<dbReference type="Ensembl" id="ENSCMUT00000009797.2">
    <property type="protein sequence ID" value="ENSCMUP00000009105.1"/>
    <property type="gene ID" value="ENSCMUG00000005851.2"/>
</dbReference>
<organism evidence="1 2">
    <name type="scientific">Corvus moneduloides</name>
    <name type="common">New Caledonian crow</name>
    <dbReference type="NCBI Taxonomy" id="1196302"/>
    <lineage>
        <taxon>Eukaryota</taxon>
        <taxon>Metazoa</taxon>
        <taxon>Chordata</taxon>
        <taxon>Craniata</taxon>
        <taxon>Vertebrata</taxon>
        <taxon>Euteleostomi</taxon>
        <taxon>Archelosauria</taxon>
        <taxon>Archosauria</taxon>
        <taxon>Dinosauria</taxon>
        <taxon>Saurischia</taxon>
        <taxon>Theropoda</taxon>
        <taxon>Coelurosauria</taxon>
        <taxon>Aves</taxon>
        <taxon>Neognathae</taxon>
        <taxon>Neoaves</taxon>
        <taxon>Telluraves</taxon>
        <taxon>Australaves</taxon>
        <taxon>Passeriformes</taxon>
        <taxon>Corvoidea</taxon>
        <taxon>Corvidae</taxon>
        <taxon>Corvus</taxon>
    </lineage>
</organism>
<protein>
    <submittedName>
        <fullName evidence="1">Uncharacterized protein</fullName>
    </submittedName>
</protein>
<dbReference type="AlphaFoldDB" id="A0A8C3DNV2"/>
<keyword evidence="2" id="KW-1185">Reference proteome</keyword>
<name>A0A8C3DNV2_CORMO</name>
<evidence type="ECO:0000313" key="1">
    <source>
        <dbReference type="Ensembl" id="ENSCMUP00000009105.1"/>
    </source>
</evidence>
<sequence length="89" mass="9641">PRSLCLYQLQGAGEFPVHLAAPSPRAAEATAQPDPGRASRPLPCTDASAGERQRFLCACSKCLCSRRTAYNRPCFVCPALKIQCCNERS</sequence>